<dbReference type="SUPFAM" id="SSF81585">
    <property type="entry name" value="PsbU/PolX domain-like"/>
    <property type="match status" value="1"/>
</dbReference>
<dbReference type="FunFam" id="1.10.150.20:FF:000026">
    <property type="entry name" value="DNA polymerase beta"/>
    <property type="match status" value="1"/>
</dbReference>
<dbReference type="InterPro" id="IPR019843">
    <property type="entry name" value="DNA_pol-X_BS"/>
</dbReference>
<comment type="similarity">
    <text evidence="2 14">Belongs to the nucleoporin Nup85 family.</text>
</comment>
<dbReference type="SUPFAM" id="SSF81301">
    <property type="entry name" value="Nucleotidyltransferase"/>
    <property type="match status" value="1"/>
</dbReference>
<evidence type="ECO:0000256" key="8">
    <source>
        <dbReference type="ARBA" id="ARBA00022816"/>
    </source>
</evidence>
<proteinExistence type="inferred from homology"/>
<dbReference type="InterPro" id="IPR002008">
    <property type="entry name" value="DNA_pol_X_beta-like"/>
</dbReference>
<evidence type="ECO:0000313" key="17">
    <source>
        <dbReference type="EMBL" id="PVD38272.1"/>
    </source>
</evidence>
<keyword evidence="6" id="KW-0808">Transferase</keyword>
<dbReference type="SMART" id="SM00483">
    <property type="entry name" value="POLXc"/>
    <property type="match status" value="1"/>
</dbReference>
<evidence type="ECO:0000256" key="4">
    <source>
        <dbReference type="ARBA" id="ARBA00022448"/>
    </source>
</evidence>
<dbReference type="EMBL" id="PZQS01000001">
    <property type="protein sequence ID" value="PVD38272.1"/>
    <property type="molecule type" value="Genomic_DNA"/>
</dbReference>
<dbReference type="STRING" id="400727.A0A2T7PXW6"/>
<dbReference type="InterPro" id="IPR043519">
    <property type="entry name" value="NT_sf"/>
</dbReference>
<keyword evidence="18" id="KW-1185">Reference proteome</keyword>
<evidence type="ECO:0000256" key="2">
    <source>
        <dbReference type="ARBA" id="ARBA00005573"/>
    </source>
</evidence>
<keyword evidence="11 14" id="KW-0906">Nuclear pore complex</keyword>
<dbReference type="AlphaFoldDB" id="A0A2T7PXW6"/>
<dbReference type="PANTHER" id="PTHR13373:SF21">
    <property type="entry name" value="NUCLEAR PORE COMPLEX PROTEIN NUP85"/>
    <property type="match status" value="1"/>
</dbReference>
<keyword evidence="14" id="KW-0472">Membrane</keyword>
<dbReference type="PROSITE" id="PS00522">
    <property type="entry name" value="DNA_POLYMERASE_X"/>
    <property type="match status" value="1"/>
</dbReference>
<keyword evidence="8 14" id="KW-0509">mRNA transport</keyword>
<dbReference type="FunFam" id="3.30.210.10:FF:000002">
    <property type="entry name" value="DNA polymerase"/>
    <property type="match status" value="1"/>
</dbReference>
<evidence type="ECO:0000256" key="6">
    <source>
        <dbReference type="ARBA" id="ARBA00022679"/>
    </source>
</evidence>
<keyword evidence="12 14" id="KW-0539">Nucleus</keyword>
<accession>A0A2T7PXW6</accession>
<dbReference type="Proteomes" id="UP000245119">
    <property type="component" value="Linkage Group LG1"/>
</dbReference>
<evidence type="ECO:0000256" key="10">
    <source>
        <dbReference type="ARBA" id="ARBA00023010"/>
    </source>
</evidence>
<dbReference type="InterPro" id="IPR028207">
    <property type="entry name" value="DNA_pol_B_palm_palm"/>
</dbReference>
<dbReference type="OrthoDB" id="17644at2759"/>
<feature type="domain" description="DNA-directed DNA polymerase X" evidence="16">
    <location>
        <begin position="13"/>
        <end position="320"/>
    </location>
</feature>
<dbReference type="PRINTS" id="PR00870">
    <property type="entry name" value="DNAPOLXBETA"/>
</dbReference>
<feature type="region of interest" description="Disordered" evidence="15">
    <location>
        <begin position="891"/>
        <end position="913"/>
    </location>
</feature>
<dbReference type="GO" id="GO:0006406">
    <property type="term" value="P:mRNA export from nucleus"/>
    <property type="evidence" value="ECO:0007669"/>
    <property type="project" value="TreeGrafter"/>
</dbReference>
<evidence type="ECO:0000259" key="16">
    <source>
        <dbReference type="SMART" id="SM00483"/>
    </source>
</evidence>
<evidence type="ECO:0000256" key="12">
    <source>
        <dbReference type="ARBA" id="ARBA00023242"/>
    </source>
</evidence>
<dbReference type="InterPro" id="IPR027421">
    <property type="entry name" value="DNA_pol_lamdba_lyase_dom_sf"/>
</dbReference>
<dbReference type="Pfam" id="PF10391">
    <property type="entry name" value="DNA_pol_lambd_f"/>
    <property type="match status" value="1"/>
</dbReference>
<dbReference type="GO" id="GO:0006281">
    <property type="term" value="P:DNA repair"/>
    <property type="evidence" value="ECO:0007669"/>
    <property type="project" value="InterPro"/>
</dbReference>
<dbReference type="Gene3D" id="1.10.150.20">
    <property type="entry name" value="5' to 3' exonuclease, C-terminal subdomain"/>
    <property type="match status" value="1"/>
</dbReference>
<evidence type="ECO:0000256" key="1">
    <source>
        <dbReference type="ARBA" id="ARBA00004567"/>
    </source>
</evidence>
<dbReference type="Pfam" id="PF07575">
    <property type="entry name" value="Nucleopor_Nup85"/>
    <property type="match status" value="1"/>
</dbReference>
<keyword evidence="7" id="KW-0548">Nucleotidyltransferase</keyword>
<comment type="subunit">
    <text evidence="14">Component of the nuclear pore complex (NPC).</text>
</comment>
<dbReference type="FunFam" id="3.30.460.10:FF:000021">
    <property type="entry name" value="DNA polymerase beta"/>
    <property type="match status" value="1"/>
</dbReference>
<evidence type="ECO:0000256" key="9">
    <source>
        <dbReference type="ARBA" id="ARBA00022927"/>
    </source>
</evidence>
<dbReference type="Pfam" id="PF14791">
    <property type="entry name" value="DNA_pol_B_thumb"/>
    <property type="match status" value="1"/>
</dbReference>
<gene>
    <name evidence="17" type="ORF">C0Q70_00883</name>
</gene>
<dbReference type="Gene3D" id="3.30.460.10">
    <property type="entry name" value="Beta Polymerase, domain 2"/>
    <property type="match status" value="1"/>
</dbReference>
<dbReference type="Gene3D" id="1.10.150.110">
    <property type="entry name" value="DNA polymerase beta, N-terminal domain-like"/>
    <property type="match status" value="1"/>
</dbReference>
<dbReference type="PRINTS" id="PR00869">
    <property type="entry name" value="DNAPOLX"/>
</dbReference>
<comment type="subcellular location">
    <subcellularLocation>
        <location evidence="1 14">Nucleus</location>
        <location evidence="1 14">Nuclear pore complex</location>
    </subcellularLocation>
</comment>
<reference evidence="17 18" key="1">
    <citation type="submission" date="2018-04" db="EMBL/GenBank/DDBJ databases">
        <title>The genome of golden apple snail Pomacea canaliculata provides insight into stress tolerance and invasive adaptation.</title>
        <authorList>
            <person name="Liu C."/>
            <person name="Liu B."/>
            <person name="Ren Y."/>
            <person name="Zhang Y."/>
            <person name="Wang H."/>
            <person name="Li S."/>
            <person name="Jiang F."/>
            <person name="Yin L."/>
            <person name="Zhang G."/>
            <person name="Qian W."/>
            <person name="Fan W."/>
        </authorList>
    </citation>
    <scope>NUCLEOTIDE SEQUENCE [LARGE SCALE GENOMIC DNA]</scope>
    <source>
        <strain evidence="17">SZHN2017</strain>
        <tissue evidence="17">Muscle</tissue>
    </source>
</reference>
<name>A0A2T7PXW6_POMCA</name>
<comment type="caution">
    <text evidence="17">The sequence shown here is derived from an EMBL/GenBank/DDBJ whole genome shotgun (WGS) entry which is preliminary data.</text>
</comment>
<evidence type="ECO:0000313" key="18">
    <source>
        <dbReference type="Proteomes" id="UP000245119"/>
    </source>
</evidence>
<dbReference type="GO" id="GO:0006606">
    <property type="term" value="P:protein import into nucleus"/>
    <property type="evidence" value="ECO:0007669"/>
    <property type="project" value="TreeGrafter"/>
</dbReference>
<comment type="similarity">
    <text evidence="3">Belongs to the DNA polymerase type-X family.</text>
</comment>
<dbReference type="Gene3D" id="3.30.210.10">
    <property type="entry name" value="DNA polymerase, thumb domain"/>
    <property type="match status" value="1"/>
</dbReference>
<keyword evidence="9 14" id="KW-0653">Protein transport</keyword>
<dbReference type="InterPro" id="IPR018944">
    <property type="entry name" value="DNA_pol_lambd_fingers_domain"/>
</dbReference>
<dbReference type="InterPro" id="IPR029398">
    <property type="entry name" value="PolB_thumb"/>
</dbReference>
<keyword evidence="10 14" id="KW-0811">Translocation</keyword>
<dbReference type="GO" id="GO:0017056">
    <property type="term" value="F:structural constituent of nuclear pore"/>
    <property type="evidence" value="ECO:0007669"/>
    <property type="project" value="TreeGrafter"/>
</dbReference>
<dbReference type="GO" id="GO:0031965">
    <property type="term" value="C:nuclear membrane"/>
    <property type="evidence" value="ECO:0007669"/>
    <property type="project" value="UniProtKB-UniRule"/>
</dbReference>
<dbReference type="InterPro" id="IPR037160">
    <property type="entry name" value="DNA_Pol_thumb_sf"/>
</dbReference>
<evidence type="ECO:0000256" key="11">
    <source>
        <dbReference type="ARBA" id="ARBA00023132"/>
    </source>
</evidence>
<keyword evidence="4 14" id="KW-0813">Transport</keyword>
<dbReference type="CDD" id="cd00141">
    <property type="entry name" value="NT_POLXc"/>
    <property type="match status" value="1"/>
</dbReference>
<evidence type="ECO:0000256" key="15">
    <source>
        <dbReference type="SAM" id="MobiDB-lite"/>
    </source>
</evidence>
<dbReference type="PANTHER" id="PTHR13373">
    <property type="entry name" value="FROUNT PROTEIN-RELATED"/>
    <property type="match status" value="1"/>
</dbReference>
<dbReference type="Pfam" id="PF14792">
    <property type="entry name" value="DNA_pol_B_palm"/>
    <property type="match status" value="1"/>
</dbReference>
<protein>
    <recommendedName>
        <fullName evidence="14">Nuclear pore complex protein Nup85</fullName>
    </recommendedName>
</protein>
<evidence type="ECO:0000256" key="3">
    <source>
        <dbReference type="ARBA" id="ARBA00008323"/>
    </source>
</evidence>
<evidence type="ECO:0000256" key="5">
    <source>
        <dbReference type="ARBA" id="ARBA00022634"/>
    </source>
</evidence>
<dbReference type="InterPro" id="IPR011502">
    <property type="entry name" value="Nucleoporin_Nup85"/>
</dbReference>
<feature type="active site" description="Nucleophile; Schiff-base intermediate with DNA; for 5'-dRP lyase activity" evidence="13">
    <location>
        <position position="63"/>
    </location>
</feature>
<dbReference type="InterPro" id="IPR002054">
    <property type="entry name" value="DNA-dir_DNA_pol_X"/>
</dbReference>
<dbReference type="GO" id="GO:0045893">
    <property type="term" value="P:positive regulation of DNA-templated transcription"/>
    <property type="evidence" value="ECO:0007669"/>
    <property type="project" value="TreeGrafter"/>
</dbReference>
<dbReference type="GO" id="GO:0003677">
    <property type="term" value="F:DNA binding"/>
    <property type="evidence" value="ECO:0007669"/>
    <property type="project" value="InterPro"/>
</dbReference>
<sequence>MLTVIKHLLTACKTHVQAAHHREGGENDGGEFRGQQTPKACDASCRRLVLWLPDGVGIKIAKKIEEFIKTGKLEKLEKIRADDTSVAINELTRVTGIGPANAQKLVSEGITSIEELKKHTNKLNHHQQIGLRHFNDFEKRIPREEMLKLKEIAFGEIKKVSEDYTVEVCGSFRRGAGSSGDIDILLTHPAFTSKTKKQPDLLHRVVKHLEDIKFVTDTLSHGDSKFMGVCCLTKEEDGPEPCFRRIDIRFIPHDQFFCALLYFTGSDVFNMKMRQHALDQGFTLNEYCLRPIGSTGVPGEPLPITSEEDIFEYIATSGRYGESSNILDVRWSVDMYGPVTRKLVNESHSIFVTLQGQVTSLTGPALHAQIKKASKKYRSVLKACSLELLHKLNMCEAQEESKKRYFEDNLQLLEMMQLVWNLCEILYIDISPGEMVLTQLLDWLRWHFPGVHQLAQDVLNDDQPDSNNNYWEAVYRLLLQGEIESVQKLLSLHSSSQTAPFLSVEELLRKMPQWGKFHSISLAEFGMKWRYWQEECVRRYEDGQFSAFRDLETVVQILCGEVQVFSELREMCGTWYHFLISRLLYQNPTITPADLGYHVQACIEEFQRAGQRMGDIDKILQAALEFDLHQVIKDSSTFLSSRNWWFGAHLTDILHHCGQIDSQTLAFGSNLREYLLLEYASGLMSHHSLWQVGVEYLDFCHVFGKEHLKLFIENIPLDTERKALKLLHICQERDLQKQAQSICKVMGMRCSHDGRLGSALTWFLRSKDVPAATHVTEKFLEQYKENGSFSDTDLLDHLGPVMLLTSQLTFLGKYREFHRLYQEKDLKSAASLLLSLLTARVAPRHFWVTLLMDALPFLETPQLILSTMQTYEMMHCLEELTQELIRPSSSTSVTAAHRSSNASTAVATAEQEQPISQTDLEKLKFLRLALSRNLSRAIVQEGTITPT</sequence>
<dbReference type="InterPro" id="IPR022312">
    <property type="entry name" value="DNA_pol_X"/>
</dbReference>
<organism evidence="17 18">
    <name type="scientific">Pomacea canaliculata</name>
    <name type="common">Golden apple snail</name>
    <dbReference type="NCBI Taxonomy" id="400727"/>
    <lineage>
        <taxon>Eukaryota</taxon>
        <taxon>Metazoa</taxon>
        <taxon>Spiralia</taxon>
        <taxon>Lophotrochozoa</taxon>
        <taxon>Mollusca</taxon>
        <taxon>Gastropoda</taxon>
        <taxon>Caenogastropoda</taxon>
        <taxon>Architaenioglossa</taxon>
        <taxon>Ampullarioidea</taxon>
        <taxon>Ampullariidae</taxon>
        <taxon>Pomacea</taxon>
    </lineage>
</organism>
<comment type="function">
    <text evidence="14">Functions as a component of the nuclear pore complex (NPC).</text>
</comment>
<keyword evidence="5" id="KW-0237">DNA synthesis</keyword>
<dbReference type="GO" id="GO:0003887">
    <property type="term" value="F:DNA-directed DNA polymerase activity"/>
    <property type="evidence" value="ECO:0007669"/>
    <property type="project" value="InterPro"/>
</dbReference>
<evidence type="ECO:0000256" key="13">
    <source>
        <dbReference type="PIRSR" id="PIRSR622312-50"/>
    </source>
</evidence>
<dbReference type="GO" id="GO:0031080">
    <property type="term" value="C:nuclear pore outer ring"/>
    <property type="evidence" value="ECO:0007669"/>
    <property type="project" value="TreeGrafter"/>
</dbReference>
<evidence type="ECO:0000256" key="7">
    <source>
        <dbReference type="ARBA" id="ARBA00022695"/>
    </source>
</evidence>
<evidence type="ECO:0000256" key="14">
    <source>
        <dbReference type="RuleBase" id="RU365073"/>
    </source>
</evidence>